<name>A0A0N5BAP9_STREA</name>
<reference evidence="3" key="1">
    <citation type="submission" date="2017-02" db="UniProtKB">
        <authorList>
            <consortium name="WormBaseParasite"/>
        </authorList>
    </citation>
    <scope>IDENTIFICATION</scope>
</reference>
<dbReference type="Proteomes" id="UP000046392">
    <property type="component" value="Unplaced"/>
</dbReference>
<evidence type="ECO:0000256" key="1">
    <source>
        <dbReference type="SAM" id="MobiDB-lite"/>
    </source>
</evidence>
<feature type="region of interest" description="Disordered" evidence="1">
    <location>
        <begin position="45"/>
        <end position="74"/>
    </location>
</feature>
<sequence length="137" mass="16029">MRQNGATIGVRRFKDSCGSEYNRLNLIILEDKSFVRPQPRRCRRCDTLNGSPGRKTHKTWDSQENGDTSGRRVRINQTPDCLGRRYWKVSPVTKRRCELKFTGLSNTLKFGHSRLLHTVRRWYARNRHRNLSLGANS</sequence>
<dbReference type="AlphaFoldDB" id="A0A0N5BAP9"/>
<evidence type="ECO:0000313" key="2">
    <source>
        <dbReference type="Proteomes" id="UP000046392"/>
    </source>
</evidence>
<protein>
    <submittedName>
        <fullName evidence="3">Uncharacterized protein</fullName>
    </submittedName>
</protein>
<organism evidence="2 3">
    <name type="scientific">Strongyloides papillosus</name>
    <name type="common">Intestinal threadworm</name>
    <dbReference type="NCBI Taxonomy" id="174720"/>
    <lineage>
        <taxon>Eukaryota</taxon>
        <taxon>Metazoa</taxon>
        <taxon>Ecdysozoa</taxon>
        <taxon>Nematoda</taxon>
        <taxon>Chromadorea</taxon>
        <taxon>Rhabditida</taxon>
        <taxon>Tylenchina</taxon>
        <taxon>Panagrolaimomorpha</taxon>
        <taxon>Strongyloidoidea</taxon>
        <taxon>Strongyloididae</taxon>
        <taxon>Strongyloides</taxon>
    </lineage>
</organism>
<evidence type="ECO:0000313" key="3">
    <source>
        <dbReference type="WBParaSite" id="SPAL_0000311533.1"/>
    </source>
</evidence>
<accession>A0A0N5BAP9</accession>
<proteinExistence type="predicted"/>
<keyword evidence="2" id="KW-1185">Reference proteome</keyword>
<dbReference type="WBParaSite" id="SPAL_0000311533.1">
    <property type="protein sequence ID" value="SPAL_0000311533.1"/>
    <property type="gene ID" value="SPAL_0000311533"/>
</dbReference>